<dbReference type="InterPro" id="IPR011009">
    <property type="entry name" value="Kinase-like_dom_sf"/>
</dbReference>
<reference evidence="2 3" key="1">
    <citation type="journal article" date="2011" name="Nature">
        <title>Genome sequencing reveals insights into physiology and longevity of the naked mole rat.</title>
        <authorList>
            <person name="Kim E.B."/>
            <person name="Fang X."/>
            <person name="Fushan A.A."/>
            <person name="Huang Z."/>
            <person name="Lobanov A.V."/>
            <person name="Han L."/>
            <person name="Marino S.M."/>
            <person name="Sun X."/>
            <person name="Turanov A.A."/>
            <person name="Yang P."/>
            <person name="Yim S.H."/>
            <person name="Zhao X."/>
            <person name="Kasaikina M.V."/>
            <person name="Stoletzki N."/>
            <person name="Peng C."/>
            <person name="Polak P."/>
            <person name="Xiong Z."/>
            <person name="Kiezun A."/>
            <person name="Zhu Y."/>
            <person name="Chen Y."/>
            <person name="Kryukov G.V."/>
            <person name="Zhang Q."/>
            <person name="Peshkin L."/>
            <person name="Yang L."/>
            <person name="Bronson R.T."/>
            <person name="Buffenstein R."/>
            <person name="Wang B."/>
            <person name="Han C."/>
            <person name="Li Q."/>
            <person name="Chen L."/>
            <person name="Zhao W."/>
            <person name="Sunyaev S.R."/>
            <person name="Park T.J."/>
            <person name="Zhang G."/>
            <person name="Wang J."/>
            <person name="Gladyshev V.N."/>
        </authorList>
    </citation>
    <scope>NUCLEOTIDE SEQUENCE [LARGE SCALE GENOMIC DNA]</scope>
</reference>
<protein>
    <submittedName>
        <fullName evidence="2">Calcium/calmodulin-dependent protein kinase kinase 2</fullName>
    </submittedName>
</protein>
<feature type="compositionally biased region" description="Low complexity" evidence="1">
    <location>
        <begin position="127"/>
        <end position="140"/>
    </location>
</feature>
<organism evidence="2 3">
    <name type="scientific">Heterocephalus glaber</name>
    <name type="common">Naked mole rat</name>
    <dbReference type="NCBI Taxonomy" id="10181"/>
    <lineage>
        <taxon>Eukaryota</taxon>
        <taxon>Metazoa</taxon>
        <taxon>Chordata</taxon>
        <taxon>Craniata</taxon>
        <taxon>Vertebrata</taxon>
        <taxon>Euteleostomi</taxon>
        <taxon>Mammalia</taxon>
        <taxon>Eutheria</taxon>
        <taxon>Euarchontoglires</taxon>
        <taxon>Glires</taxon>
        <taxon>Rodentia</taxon>
        <taxon>Hystricomorpha</taxon>
        <taxon>Bathyergidae</taxon>
        <taxon>Heterocephalus</taxon>
    </lineage>
</organism>
<dbReference type="SUPFAM" id="SSF56112">
    <property type="entry name" value="Protein kinase-like (PK-like)"/>
    <property type="match status" value="1"/>
</dbReference>
<keyword evidence="2" id="KW-0418">Kinase</keyword>
<dbReference type="InParanoid" id="G5BUX7"/>
<evidence type="ECO:0000313" key="3">
    <source>
        <dbReference type="Proteomes" id="UP000006813"/>
    </source>
</evidence>
<accession>G5BUX7</accession>
<dbReference type="Proteomes" id="UP000006813">
    <property type="component" value="Unassembled WGS sequence"/>
</dbReference>
<proteinExistence type="predicted"/>
<name>G5BUX7_HETGA</name>
<dbReference type="AlphaFoldDB" id="G5BUX7"/>
<dbReference type="GO" id="GO:0016301">
    <property type="term" value="F:kinase activity"/>
    <property type="evidence" value="ECO:0007669"/>
    <property type="project" value="UniProtKB-KW"/>
</dbReference>
<evidence type="ECO:0000313" key="2">
    <source>
        <dbReference type="EMBL" id="EHB13088.1"/>
    </source>
</evidence>
<keyword evidence="2" id="KW-0808">Transferase</keyword>
<sequence length="155" mass="16855">MDQRIMCLHSKVKSQALEFPDQPHIAEDLKDLITRLLEKNLERRIVVPEIKLHPWVTRHGAKPLPSEDENCTLVKVTKEEVENGSHLEERSLSAPGTCSGSKAAEDSSLGRDPASAGVEEVLLSTVGPAPRLGAAAAGSPTRTHPLQPEKAMELE</sequence>
<feature type="compositionally biased region" description="Basic and acidic residues" evidence="1">
    <location>
        <begin position="80"/>
        <end position="91"/>
    </location>
</feature>
<evidence type="ECO:0000256" key="1">
    <source>
        <dbReference type="SAM" id="MobiDB-lite"/>
    </source>
</evidence>
<gene>
    <name evidence="2" type="ORF">GW7_02503</name>
</gene>
<dbReference type="Gene3D" id="1.10.510.10">
    <property type="entry name" value="Transferase(Phosphotransferase) domain 1"/>
    <property type="match status" value="1"/>
</dbReference>
<dbReference type="STRING" id="10181.G5BUX7"/>
<feature type="region of interest" description="Disordered" evidence="1">
    <location>
        <begin position="80"/>
        <end position="155"/>
    </location>
</feature>
<dbReference type="EMBL" id="JH171998">
    <property type="protein sequence ID" value="EHB13088.1"/>
    <property type="molecule type" value="Genomic_DNA"/>
</dbReference>